<evidence type="ECO:0000313" key="3">
    <source>
        <dbReference type="Proteomes" id="UP000019478"/>
    </source>
</evidence>
<dbReference type="HOGENOM" id="CLU_1299548_0_0_1"/>
<accession>W9YSN7</accession>
<dbReference type="EMBL" id="AMGY01000001">
    <property type="protein sequence ID" value="EXJ92281.1"/>
    <property type="molecule type" value="Genomic_DNA"/>
</dbReference>
<reference evidence="2 3" key="1">
    <citation type="submission" date="2013-03" db="EMBL/GenBank/DDBJ databases">
        <title>The Genome Sequence of Capronia epimyces CBS 606.96.</title>
        <authorList>
            <consortium name="The Broad Institute Genomics Platform"/>
            <person name="Cuomo C."/>
            <person name="de Hoog S."/>
            <person name="Gorbushina A."/>
            <person name="Walker B."/>
            <person name="Young S.K."/>
            <person name="Zeng Q."/>
            <person name="Gargeya S."/>
            <person name="Fitzgerald M."/>
            <person name="Haas B."/>
            <person name="Abouelleil A."/>
            <person name="Allen A.W."/>
            <person name="Alvarado L."/>
            <person name="Arachchi H.M."/>
            <person name="Berlin A.M."/>
            <person name="Chapman S.B."/>
            <person name="Gainer-Dewar J."/>
            <person name="Goldberg J."/>
            <person name="Griggs A."/>
            <person name="Gujja S."/>
            <person name="Hansen M."/>
            <person name="Howarth C."/>
            <person name="Imamovic A."/>
            <person name="Ireland A."/>
            <person name="Larimer J."/>
            <person name="McCowan C."/>
            <person name="Murphy C."/>
            <person name="Pearson M."/>
            <person name="Poon T.W."/>
            <person name="Priest M."/>
            <person name="Roberts A."/>
            <person name="Saif S."/>
            <person name="Shea T."/>
            <person name="Sisk P."/>
            <person name="Sykes S."/>
            <person name="Wortman J."/>
            <person name="Nusbaum C."/>
            <person name="Birren B."/>
        </authorList>
    </citation>
    <scope>NUCLEOTIDE SEQUENCE [LARGE SCALE GENOMIC DNA]</scope>
    <source>
        <strain evidence="2 3">CBS 606.96</strain>
    </source>
</reference>
<gene>
    <name evidence="2" type="ORF">A1O3_00831</name>
</gene>
<feature type="compositionally biased region" description="Gly residues" evidence="1">
    <location>
        <begin position="24"/>
        <end position="37"/>
    </location>
</feature>
<keyword evidence="3" id="KW-1185">Reference proteome</keyword>
<dbReference type="RefSeq" id="XP_007729171.1">
    <property type="nucleotide sequence ID" value="XM_007730981.1"/>
</dbReference>
<dbReference type="Proteomes" id="UP000019478">
    <property type="component" value="Unassembled WGS sequence"/>
</dbReference>
<comment type="caution">
    <text evidence="2">The sequence shown here is derived from an EMBL/GenBank/DDBJ whole genome shotgun (WGS) entry which is preliminary data.</text>
</comment>
<evidence type="ECO:0000256" key="1">
    <source>
        <dbReference type="SAM" id="MobiDB-lite"/>
    </source>
</evidence>
<protein>
    <submittedName>
        <fullName evidence="2">Uncharacterized protein</fullName>
    </submittedName>
</protein>
<dbReference type="GeneID" id="19164971"/>
<organism evidence="2 3">
    <name type="scientific">Capronia epimyces CBS 606.96</name>
    <dbReference type="NCBI Taxonomy" id="1182542"/>
    <lineage>
        <taxon>Eukaryota</taxon>
        <taxon>Fungi</taxon>
        <taxon>Dikarya</taxon>
        <taxon>Ascomycota</taxon>
        <taxon>Pezizomycotina</taxon>
        <taxon>Eurotiomycetes</taxon>
        <taxon>Chaetothyriomycetidae</taxon>
        <taxon>Chaetothyriales</taxon>
        <taxon>Herpotrichiellaceae</taxon>
        <taxon>Capronia</taxon>
    </lineage>
</organism>
<sequence length="212" mass="22874">MPSWPSTVARRSPSSRGNDDSAGNGTGNGNGSGEGGGGDIIMPLLPRFLWSPPAPPCDYTSVIVTLSCGGQIGLRTSSNFAGHVFNISLSDHCGLPAVCSQFRSSRAFDKARTAIRALARDTGWEQSPTTTVQVPSSLTGRTRMGYENITHKAERKKPAPELREFGMPVWLCTMNWDPNLTGSPRTAEVAVDPGSVQVVWSYIYQMRQLSNQ</sequence>
<dbReference type="AlphaFoldDB" id="W9YSN7"/>
<name>W9YSN7_9EURO</name>
<proteinExistence type="predicted"/>
<evidence type="ECO:0000313" key="2">
    <source>
        <dbReference type="EMBL" id="EXJ92281.1"/>
    </source>
</evidence>
<dbReference type="OrthoDB" id="4166773at2759"/>
<feature type="region of interest" description="Disordered" evidence="1">
    <location>
        <begin position="1"/>
        <end position="37"/>
    </location>
</feature>